<feature type="compositionally biased region" description="Low complexity" evidence="4">
    <location>
        <begin position="17"/>
        <end position="31"/>
    </location>
</feature>
<dbReference type="GO" id="GO:0051382">
    <property type="term" value="P:kinetochore assembly"/>
    <property type="evidence" value="ECO:0007669"/>
    <property type="project" value="InterPro"/>
</dbReference>
<gene>
    <name evidence="5" type="ORF">SPRG_02355</name>
</gene>
<dbReference type="GO" id="GO:0051315">
    <property type="term" value="P:attachment of mitotic spindle microtubules to kinetochore"/>
    <property type="evidence" value="ECO:0007669"/>
    <property type="project" value="TreeGrafter"/>
</dbReference>
<dbReference type="GO" id="GO:0051455">
    <property type="term" value="P:spindle attachment to meiosis I kinetochore"/>
    <property type="evidence" value="ECO:0007669"/>
    <property type="project" value="TreeGrafter"/>
</dbReference>
<feature type="compositionally biased region" description="Basic residues" evidence="4">
    <location>
        <begin position="581"/>
        <end position="592"/>
    </location>
</feature>
<feature type="compositionally biased region" description="Basic residues" evidence="4">
    <location>
        <begin position="267"/>
        <end position="281"/>
    </location>
</feature>
<organism evidence="5 6">
    <name type="scientific">Saprolegnia parasitica (strain CBS 223.65)</name>
    <dbReference type="NCBI Taxonomy" id="695850"/>
    <lineage>
        <taxon>Eukaryota</taxon>
        <taxon>Sar</taxon>
        <taxon>Stramenopiles</taxon>
        <taxon>Oomycota</taxon>
        <taxon>Saprolegniomycetes</taxon>
        <taxon>Saprolegniales</taxon>
        <taxon>Saprolegniaceae</taxon>
        <taxon>Saprolegnia</taxon>
    </lineage>
</organism>
<evidence type="ECO:0000256" key="4">
    <source>
        <dbReference type="SAM" id="MobiDB-lite"/>
    </source>
</evidence>
<dbReference type="OMA" id="PANNAYF"/>
<comment type="subcellular location">
    <subcellularLocation>
        <location evidence="1">Nucleus</location>
    </subcellularLocation>
</comment>
<feature type="compositionally biased region" description="Acidic residues" evidence="4">
    <location>
        <begin position="134"/>
        <end position="147"/>
    </location>
</feature>
<feature type="compositionally biased region" description="Basic and acidic residues" evidence="4">
    <location>
        <begin position="567"/>
        <end position="580"/>
    </location>
</feature>
<feature type="region of interest" description="Disordered" evidence="4">
    <location>
        <begin position="565"/>
        <end position="592"/>
    </location>
</feature>
<dbReference type="AlphaFoldDB" id="A0A067CPM9"/>
<feature type="region of interest" description="Disordered" evidence="4">
    <location>
        <begin position="1"/>
        <end position="346"/>
    </location>
</feature>
<reference evidence="5 6" key="1">
    <citation type="journal article" date="2013" name="PLoS Genet.">
        <title>Distinctive expansion of potential virulence genes in the genome of the oomycete fish pathogen Saprolegnia parasitica.</title>
        <authorList>
            <person name="Jiang R.H."/>
            <person name="de Bruijn I."/>
            <person name="Haas B.J."/>
            <person name="Belmonte R."/>
            <person name="Lobach L."/>
            <person name="Christie J."/>
            <person name="van den Ackerveken G."/>
            <person name="Bottin A."/>
            <person name="Bulone V."/>
            <person name="Diaz-Moreno S.M."/>
            <person name="Dumas B."/>
            <person name="Fan L."/>
            <person name="Gaulin E."/>
            <person name="Govers F."/>
            <person name="Grenville-Briggs L.J."/>
            <person name="Horner N.R."/>
            <person name="Levin J.Z."/>
            <person name="Mammella M."/>
            <person name="Meijer H.J."/>
            <person name="Morris P."/>
            <person name="Nusbaum C."/>
            <person name="Oome S."/>
            <person name="Phillips A.J."/>
            <person name="van Rooyen D."/>
            <person name="Rzeszutek E."/>
            <person name="Saraiva M."/>
            <person name="Secombes C.J."/>
            <person name="Seidl M.F."/>
            <person name="Snel B."/>
            <person name="Stassen J.H."/>
            <person name="Sykes S."/>
            <person name="Tripathy S."/>
            <person name="van den Berg H."/>
            <person name="Vega-Arreguin J.C."/>
            <person name="Wawra S."/>
            <person name="Young S.K."/>
            <person name="Zeng Q."/>
            <person name="Dieguez-Uribeondo J."/>
            <person name="Russ C."/>
            <person name="Tyler B.M."/>
            <person name="van West P."/>
        </authorList>
    </citation>
    <scope>NUCLEOTIDE SEQUENCE [LARGE SCALE GENOMIC DNA]</scope>
    <source>
        <strain evidence="5 6">CBS 223.65</strain>
    </source>
</reference>
<feature type="compositionally biased region" description="Basic and acidic residues" evidence="4">
    <location>
        <begin position="32"/>
        <end position="42"/>
    </location>
</feature>
<keyword evidence="3" id="KW-0539">Nucleus</keyword>
<dbReference type="OrthoDB" id="1939643at2759"/>
<dbReference type="RefSeq" id="XP_012196321.1">
    <property type="nucleotide sequence ID" value="XM_012340931.1"/>
</dbReference>
<dbReference type="GO" id="GO:0000776">
    <property type="term" value="C:kinetochore"/>
    <property type="evidence" value="ECO:0007669"/>
    <property type="project" value="InterPro"/>
</dbReference>
<dbReference type="EMBL" id="KK583194">
    <property type="protein sequence ID" value="KDO32654.1"/>
    <property type="molecule type" value="Genomic_DNA"/>
</dbReference>
<feature type="compositionally biased region" description="Acidic residues" evidence="4">
    <location>
        <begin position="156"/>
        <end position="173"/>
    </location>
</feature>
<dbReference type="VEuPathDB" id="FungiDB:SPRG_02355"/>
<keyword evidence="6" id="KW-1185">Reference proteome</keyword>
<feature type="compositionally biased region" description="Basic and acidic residues" evidence="4">
    <location>
        <begin position="312"/>
        <end position="327"/>
    </location>
</feature>
<feature type="region of interest" description="Disordered" evidence="4">
    <location>
        <begin position="386"/>
        <end position="411"/>
    </location>
</feature>
<feature type="compositionally biased region" description="Basic and acidic residues" evidence="4">
    <location>
        <begin position="286"/>
        <end position="295"/>
    </location>
</feature>
<dbReference type="InterPro" id="IPR014710">
    <property type="entry name" value="RmlC-like_jellyroll"/>
</dbReference>
<evidence type="ECO:0000313" key="5">
    <source>
        <dbReference type="EMBL" id="KDO32654.1"/>
    </source>
</evidence>
<evidence type="ECO:0000256" key="1">
    <source>
        <dbReference type="ARBA" id="ARBA00004123"/>
    </source>
</evidence>
<proteinExistence type="inferred from homology"/>
<dbReference type="InterPro" id="IPR028386">
    <property type="entry name" value="CENP-C/Mif2/cnp3"/>
</dbReference>
<dbReference type="GO" id="GO:0019237">
    <property type="term" value="F:centromeric DNA binding"/>
    <property type="evidence" value="ECO:0007669"/>
    <property type="project" value="InterPro"/>
</dbReference>
<dbReference type="GeneID" id="24124910"/>
<sequence length="592" mass="64223">MPPATLKKTKPSPVAPPVAEASPIKASSRADAAAHDSRKDEAPSEVDISFGNMSSPASTIKNRRASSSMDLSDVDMTTPVQSPRRPSPAKAAPPTAKPPMNDSNVSDASIFSLRITHPAPVTKAAPLPVVRSQEEEESKAVDDEEDNAAGHRSFELNDDFEFDAPSLDDDDDTFGEKNQHNAMEGNRGSFGGSMTPIQQTEDHDLFSPPEVRPQFSSPPVSPVARRPTTPPTKKASKKSRMPVADTSDNENDMFEDASLIAAEPKTTSKKPSTKAPKRATKAPKQTTKELKEPKARGRPKKKKLAEMSFNDATDHSDMDAPPRRQDFTDNDDDGGESDHNGPRRSKRRRIQPLAWYKCERPVYERRDNGLGLILPTISHIERAGTNSPIKNAAGNRKKKSKHATFPASQLPPQFKYSTADAGELWDEASATSKTVKMIGRYGTADLFPLPAEDGVPSGFACQTFNVVGSTSVPTWISGRVLLPPGAVKASESVGSCAQVFVVIGCQPMALEVAFGHPSSPAFDDATASRFTLGPGDEFYVPANNAYFLRNHSTSVEAELRFMILKPKPSEKSKKQRTDGKKTKKPKKHTSKA</sequence>
<feature type="compositionally biased region" description="Polar residues" evidence="4">
    <location>
        <begin position="51"/>
        <end position="70"/>
    </location>
</feature>
<dbReference type="GO" id="GO:0005634">
    <property type="term" value="C:nucleus"/>
    <property type="evidence" value="ECO:0007669"/>
    <property type="project" value="UniProtKB-SubCell"/>
</dbReference>
<dbReference type="Proteomes" id="UP000030745">
    <property type="component" value="Unassembled WGS sequence"/>
</dbReference>
<dbReference type="Gene3D" id="2.60.120.10">
    <property type="entry name" value="Jelly Rolls"/>
    <property type="match status" value="1"/>
</dbReference>
<feature type="compositionally biased region" description="Low complexity" evidence="4">
    <location>
        <begin position="222"/>
        <end position="233"/>
    </location>
</feature>
<dbReference type="PANTHER" id="PTHR16684">
    <property type="entry name" value="CENTROMERE PROTEIN C"/>
    <property type="match status" value="1"/>
</dbReference>
<accession>A0A067CPM9</accession>
<name>A0A067CPM9_SAPPC</name>
<evidence type="ECO:0000313" key="6">
    <source>
        <dbReference type="Proteomes" id="UP000030745"/>
    </source>
</evidence>
<dbReference type="PANTHER" id="PTHR16684:SF11">
    <property type="entry name" value="CENTROMERE PROTEIN C"/>
    <property type="match status" value="1"/>
</dbReference>
<comment type="similarity">
    <text evidence="2">Belongs to the CENP-C/MIF2 family.</text>
</comment>
<evidence type="ECO:0000256" key="2">
    <source>
        <dbReference type="ARBA" id="ARBA00010291"/>
    </source>
</evidence>
<feature type="compositionally biased region" description="Low complexity" evidence="4">
    <location>
        <begin position="82"/>
        <end position="94"/>
    </location>
</feature>
<evidence type="ECO:0008006" key="7">
    <source>
        <dbReference type="Google" id="ProtNLM"/>
    </source>
</evidence>
<dbReference type="KEGG" id="spar:SPRG_02355"/>
<dbReference type="STRING" id="695850.A0A067CPM9"/>
<protein>
    <recommendedName>
        <fullName evidence="7">Mif2/CENP-C cupin domain-containing protein</fullName>
    </recommendedName>
</protein>
<evidence type="ECO:0000256" key="3">
    <source>
        <dbReference type="ARBA" id="ARBA00023242"/>
    </source>
</evidence>